<feature type="non-terminal residue" evidence="6">
    <location>
        <position position="55"/>
    </location>
</feature>
<evidence type="ECO:0000313" key="6">
    <source>
        <dbReference type="EMBL" id="HDQ99894.1"/>
    </source>
</evidence>
<keyword evidence="4" id="KW-0411">Iron-sulfur</keyword>
<evidence type="ECO:0000256" key="1">
    <source>
        <dbReference type="ARBA" id="ARBA00022723"/>
    </source>
</evidence>
<evidence type="ECO:0000256" key="4">
    <source>
        <dbReference type="ARBA" id="ARBA00023014"/>
    </source>
</evidence>
<proteinExistence type="predicted"/>
<dbReference type="InterPro" id="IPR003813">
    <property type="entry name" value="MvhD/FlpD"/>
</dbReference>
<protein>
    <submittedName>
        <fullName evidence="6">Hydrogenase iron-sulfur subunit</fullName>
    </submittedName>
</protein>
<comment type="caution">
    <text evidence="6">The sequence shown here is derived from an EMBL/GenBank/DDBJ whole genome shotgun (WGS) entry which is preliminary data.</text>
</comment>
<evidence type="ECO:0000256" key="3">
    <source>
        <dbReference type="ARBA" id="ARBA00023004"/>
    </source>
</evidence>
<dbReference type="GO" id="GO:0051536">
    <property type="term" value="F:iron-sulfur cluster binding"/>
    <property type="evidence" value="ECO:0007669"/>
    <property type="project" value="UniProtKB-KW"/>
</dbReference>
<evidence type="ECO:0000259" key="5">
    <source>
        <dbReference type="Pfam" id="PF02662"/>
    </source>
</evidence>
<dbReference type="AlphaFoldDB" id="A0A7V0T653"/>
<dbReference type="GO" id="GO:0016491">
    <property type="term" value="F:oxidoreductase activity"/>
    <property type="evidence" value="ECO:0007669"/>
    <property type="project" value="UniProtKB-KW"/>
</dbReference>
<feature type="domain" description="F420-non-reducing hydrogenase iron-sulfur subunit D" evidence="5">
    <location>
        <begin position="9"/>
        <end position="55"/>
    </location>
</feature>
<dbReference type="Proteomes" id="UP000885672">
    <property type="component" value="Unassembled WGS sequence"/>
</dbReference>
<gene>
    <name evidence="6" type="ORF">ENN51_06390</name>
</gene>
<name>A0A7V0T653_UNCW3</name>
<sequence length="55" mass="6209">MPPDWQPRIVAFLCNWCSYAGADLAGISRIQYPPSIRVIRVPCSGRVDPFYILKA</sequence>
<keyword evidence="1" id="KW-0479">Metal-binding</keyword>
<keyword evidence="2" id="KW-0560">Oxidoreductase</keyword>
<evidence type="ECO:0000256" key="2">
    <source>
        <dbReference type="ARBA" id="ARBA00023002"/>
    </source>
</evidence>
<organism evidence="6">
    <name type="scientific">candidate division WOR-3 bacterium</name>
    <dbReference type="NCBI Taxonomy" id="2052148"/>
    <lineage>
        <taxon>Bacteria</taxon>
        <taxon>Bacteria division WOR-3</taxon>
    </lineage>
</organism>
<dbReference type="GO" id="GO:0046872">
    <property type="term" value="F:metal ion binding"/>
    <property type="evidence" value="ECO:0007669"/>
    <property type="project" value="UniProtKB-KW"/>
</dbReference>
<dbReference type="Pfam" id="PF02662">
    <property type="entry name" value="FlpD"/>
    <property type="match status" value="1"/>
</dbReference>
<reference evidence="6" key="1">
    <citation type="journal article" date="2020" name="mSystems">
        <title>Genome- and Community-Level Interaction Insights into Carbon Utilization and Element Cycling Functions of Hydrothermarchaeota in Hydrothermal Sediment.</title>
        <authorList>
            <person name="Zhou Z."/>
            <person name="Liu Y."/>
            <person name="Xu W."/>
            <person name="Pan J."/>
            <person name="Luo Z.H."/>
            <person name="Li M."/>
        </authorList>
    </citation>
    <scope>NUCLEOTIDE SEQUENCE [LARGE SCALE GENOMIC DNA]</scope>
    <source>
        <strain evidence="6">SpSt-1182</strain>
    </source>
</reference>
<dbReference type="EMBL" id="DSBX01000239">
    <property type="protein sequence ID" value="HDQ99894.1"/>
    <property type="molecule type" value="Genomic_DNA"/>
</dbReference>
<keyword evidence="3" id="KW-0408">Iron</keyword>
<accession>A0A7V0T653</accession>